<evidence type="ECO:0000313" key="5">
    <source>
        <dbReference type="Proteomes" id="UP000423396"/>
    </source>
</evidence>
<feature type="domain" description="Aldehyde dehydrogenase" evidence="3">
    <location>
        <begin position="39"/>
        <end position="494"/>
    </location>
</feature>
<organism evidence="4 5">
    <name type="scientific">Stygiolobus azoricus</name>
    <dbReference type="NCBI Taxonomy" id="41675"/>
    <lineage>
        <taxon>Archaea</taxon>
        <taxon>Thermoproteota</taxon>
        <taxon>Thermoprotei</taxon>
        <taxon>Sulfolobales</taxon>
        <taxon>Sulfolobaceae</taxon>
        <taxon>Stygiolobus</taxon>
    </lineage>
</organism>
<dbReference type="InterPro" id="IPR015590">
    <property type="entry name" value="Aldehyde_DH_dom"/>
</dbReference>
<evidence type="ECO:0000259" key="3">
    <source>
        <dbReference type="Pfam" id="PF00171"/>
    </source>
</evidence>
<dbReference type="OrthoDB" id="6342at2157"/>
<dbReference type="PANTHER" id="PTHR42991">
    <property type="entry name" value="ALDEHYDE DEHYDROGENASE"/>
    <property type="match status" value="1"/>
</dbReference>
<sequence>MAKLGELLGELRDIYTVDSDGVLSFKTYIAGIWTSTKDLEEVKSPIDLEVYARVPKLNYEMVDMALQTLYTKGRWEIRDMPGEKRLKVFHTLASLLEKFRQDFVDVLVIGNGKTPSAANGEVNAAIERLERADLDVRKLYGEYVPGDWSTESLEAEAIVRREPLGIVLAITPFNYPLFDVVNKFVYSTVAGNAFILKPATATPLPAIMFAKLAEMAGFPKEALAVITIPGKEMDKIVQDKRIGVISLTGSTETGEHVMKIGGIKQYVMELGGGDSALVMADADPKVSAQKIVTGITSYSGQRCDSIKFIFAEEPIYDKLKENLVEELRKVKVGDPRQEGVTVGPVIDPKTVDEFEFAVKDAVSKGGVILYGGKRLGPTYIEPTLIEIDKSKVKDLYLYKKEVFLSIAVLTKVNNIEEAIELSNGRRYGLDAAVFGNDINKIRKAVRMLEVGAVYINDYPKHGIGYFPFGGRKDSGIGREGIGYTIEYVTAYKTVVYNYKGKGIWEYL</sequence>
<dbReference type="InterPro" id="IPR016163">
    <property type="entry name" value="Ald_DH_C"/>
</dbReference>
<dbReference type="PANTHER" id="PTHR42991:SF1">
    <property type="entry name" value="ALDEHYDE DEHYDROGENASE"/>
    <property type="match status" value="1"/>
</dbReference>
<dbReference type="SUPFAM" id="SSF53720">
    <property type="entry name" value="ALDH-like"/>
    <property type="match status" value="1"/>
</dbReference>
<dbReference type="Pfam" id="PF00171">
    <property type="entry name" value="Aldedh"/>
    <property type="match status" value="1"/>
</dbReference>
<dbReference type="GO" id="GO:0008911">
    <property type="term" value="F:lactaldehyde dehydrogenase (NAD+) activity"/>
    <property type="evidence" value="ECO:0007669"/>
    <property type="project" value="TreeGrafter"/>
</dbReference>
<dbReference type="KEGG" id="sazo:D1868_10855"/>
<dbReference type="InterPro" id="IPR051020">
    <property type="entry name" value="ALDH-related_metabolic_enz"/>
</dbReference>
<reference evidence="4 5" key="1">
    <citation type="submission" date="2019-10" db="EMBL/GenBank/DDBJ databases">
        <title>Genome Sequences from Six Type Strain Members of the Archaeal Family Sulfolobaceae: Acidianus ambivalens, Acidianus infernus, Metallosphaera prunae, Stygiolobus azoricus, Sulfolobus metallicus, and Sulfurisphaera ohwakuensis.</title>
        <authorList>
            <person name="Counts J.A."/>
            <person name="Kelly R.M."/>
        </authorList>
    </citation>
    <scope>NUCLEOTIDE SEQUENCE [LARGE SCALE GENOMIC DNA]</scope>
    <source>
        <strain evidence="4 5">FC6</strain>
    </source>
</reference>
<protein>
    <submittedName>
        <fullName evidence="4">Aldehyde dehydrogenase family protein</fullName>
    </submittedName>
</protein>
<dbReference type="NCBIfam" id="NF040869">
    <property type="entry name" value="G3PDH_Arch"/>
    <property type="match status" value="1"/>
</dbReference>
<dbReference type="InterPro" id="IPR053489">
    <property type="entry name" value="NAD(P)-GAP_dehydrogenase"/>
</dbReference>
<name>A0A650CRM4_9CREN</name>
<dbReference type="Gene3D" id="3.40.605.10">
    <property type="entry name" value="Aldehyde Dehydrogenase, Chain A, domain 1"/>
    <property type="match status" value="1"/>
</dbReference>
<keyword evidence="2" id="KW-0560">Oxidoreductase</keyword>
<keyword evidence="5" id="KW-1185">Reference proteome</keyword>
<evidence type="ECO:0000256" key="2">
    <source>
        <dbReference type="ARBA" id="ARBA00023002"/>
    </source>
</evidence>
<dbReference type="CDD" id="cd07082">
    <property type="entry name" value="ALDH_F11_NP-GAPDH"/>
    <property type="match status" value="1"/>
</dbReference>
<evidence type="ECO:0000256" key="1">
    <source>
        <dbReference type="ARBA" id="ARBA00009986"/>
    </source>
</evidence>
<proteinExistence type="inferred from homology"/>
<dbReference type="Gene3D" id="3.40.309.10">
    <property type="entry name" value="Aldehyde Dehydrogenase, Chain A, domain 2"/>
    <property type="match status" value="1"/>
</dbReference>
<evidence type="ECO:0000313" key="4">
    <source>
        <dbReference type="EMBL" id="QGR20433.1"/>
    </source>
</evidence>
<dbReference type="Proteomes" id="UP000423396">
    <property type="component" value="Chromosome"/>
</dbReference>
<dbReference type="RefSeq" id="WP_156007885.1">
    <property type="nucleotide sequence ID" value="NZ_CP045483.1"/>
</dbReference>
<dbReference type="AlphaFoldDB" id="A0A650CRM4"/>
<dbReference type="InterPro" id="IPR016161">
    <property type="entry name" value="Ald_DH/histidinol_DH"/>
</dbReference>
<accession>A0A650CRM4</accession>
<gene>
    <name evidence="4" type="ORF">D1868_10855</name>
</gene>
<dbReference type="GeneID" id="42799577"/>
<dbReference type="EMBL" id="CP045483">
    <property type="protein sequence ID" value="QGR20433.1"/>
    <property type="molecule type" value="Genomic_DNA"/>
</dbReference>
<comment type="similarity">
    <text evidence="1">Belongs to the aldehyde dehydrogenase family.</text>
</comment>
<dbReference type="InterPro" id="IPR016162">
    <property type="entry name" value="Ald_DH_N"/>
</dbReference>